<dbReference type="OrthoDB" id="9814704at2"/>
<feature type="domain" description="Cyclic nucleotide-binding" evidence="1">
    <location>
        <begin position="144"/>
        <end position="246"/>
    </location>
</feature>
<feature type="domain" description="Rhodanese" evidence="2">
    <location>
        <begin position="263"/>
        <end position="350"/>
    </location>
</feature>
<dbReference type="Gene3D" id="3.40.250.10">
    <property type="entry name" value="Rhodanese-like domain"/>
    <property type="match status" value="1"/>
</dbReference>
<dbReference type="Pfam" id="PF00027">
    <property type="entry name" value="cNMP_binding"/>
    <property type="match status" value="2"/>
</dbReference>
<dbReference type="PROSITE" id="PS50206">
    <property type="entry name" value="RHODANESE_3"/>
    <property type="match status" value="1"/>
</dbReference>
<dbReference type="SMART" id="SM00100">
    <property type="entry name" value="cNMP"/>
    <property type="match status" value="2"/>
</dbReference>
<gene>
    <name evidence="3" type="ORF">SAMN05216296_1830</name>
</gene>
<accession>A0A1H2FUT9</accession>
<reference evidence="4" key="1">
    <citation type="submission" date="2016-10" db="EMBL/GenBank/DDBJ databases">
        <authorList>
            <person name="Varghese N."/>
            <person name="Submissions S."/>
        </authorList>
    </citation>
    <scope>NUCLEOTIDE SEQUENCE [LARGE SCALE GENOMIC DNA]</scope>
    <source>
        <strain evidence="4">DSM 17875</strain>
    </source>
</reference>
<dbReference type="InterPro" id="IPR018490">
    <property type="entry name" value="cNMP-bd_dom_sf"/>
</dbReference>
<dbReference type="InterPro" id="IPR050397">
    <property type="entry name" value="Env_Response_Regulators"/>
</dbReference>
<dbReference type="InterPro" id="IPR036873">
    <property type="entry name" value="Rhodanese-like_dom_sf"/>
</dbReference>
<evidence type="ECO:0000313" key="4">
    <source>
        <dbReference type="Proteomes" id="UP000243232"/>
    </source>
</evidence>
<dbReference type="RefSeq" id="WP_090194358.1">
    <property type="nucleotide sequence ID" value="NZ_LT629785.1"/>
</dbReference>
<dbReference type="Proteomes" id="UP000243232">
    <property type="component" value="Chromosome I"/>
</dbReference>
<dbReference type="PANTHER" id="PTHR24567">
    <property type="entry name" value="CRP FAMILY TRANSCRIPTIONAL REGULATORY PROTEIN"/>
    <property type="match status" value="1"/>
</dbReference>
<keyword evidence="4" id="KW-1185">Reference proteome</keyword>
<sequence length="369" mass="40605">MSEPLHPDQLRCFTPLNVLSDQQWRELRPQLVAQPLLPGQLLFRRGDQAFQACFLLSGDVLLQGDDGQPLLVSAGSPASLFALSPSLPRRHDAQAASDASVLILDGETIAGMLAWQAAYQDLLLEMQLQGGDLQWLECLLENPLFAKVPPAHVRSMIEQLQPLDVAAGQSILREGEAGDCCYFLKRGRAEVMRAAGSDQQVLAELEVGACFGEEALLSDSPRNASVTMLEDGQMLRLDRQNFLELLKEPVVAEVSFGEAVRMTGKGAQWLDVRRQDEYEAGHALQSLHMPLDLLRLKVRLLDPQRTYLCYCDNGKRSVNAVYLLKQLGFQAYALHGGVDGLSLLLREGFLCELGAGNLVRSGGRTEPSR</sequence>
<dbReference type="PROSITE" id="PS50042">
    <property type="entry name" value="CNMP_BINDING_3"/>
    <property type="match status" value="1"/>
</dbReference>
<evidence type="ECO:0000259" key="1">
    <source>
        <dbReference type="PROSITE" id="PS50042"/>
    </source>
</evidence>
<dbReference type="CDD" id="cd00158">
    <property type="entry name" value="RHOD"/>
    <property type="match status" value="1"/>
</dbReference>
<dbReference type="SUPFAM" id="SSF52821">
    <property type="entry name" value="Rhodanese/Cell cycle control phosphatase"/>
    <property type="match status" value="1"/>
</dbReference>
<dbReference type="SUPFAM" id="SSF51206">
    <property type="entry name" value="cAMP-binding domain-like"/>
    <property type="match status" value="2"/>
</dbReference>
<dbReference type="CDD" id="cd00038">
    <property type="entry name" value="CAP_ED"/>
    <property type="match status" value="2"/>
</dbReference>
<dbReference type="STRING" id="364197.SAMN05216296_1830"/>
<evidence type="ECO:0000259" key="2">
    <source>
        <dbReference type="PROSITE" id="PS50206"/>
    </source>
</evidence>
<dbReference type="Pfam" id="PF00581">
    <property type="entry name" value="Rhodanese"/>
    <property type="match status" value="1"/>
</dbReference>
<dbReference type="AlphaFoldDB" id="A0A1H2FUT9"/>
<organism evidence="3 4">
    <name type="scientific">Pseudomonas pohangensis</name>
    <dbReference type="NCBI Taxonomy" id="364197"/>
    <lineage>
        <taxon>Bacteria</taxon>
        <taxon>Pseudomonadati</taxon>
        <taxon>Pseudomonadota</taxon>
        <taxon>Gammaproteobacteria</taxon>
        <taxon>Pseudomonadales</taxon>
        <taxon>Pseudomonadaceae</taxon>
        <taxon>Pseudomonas</taxon>
    </lineage>
</organism>
<dbReference type="InterPro" id="IPR001763">
    <property type="entry name" value="Rhodanese-like_dom"/>
</dbReference>
<evidence type="ECO:0000313" key="3">
    <source>
        <dbReference type="EMBL" id="SDU11114.1"/>
    </source>
</evidence>
<dbReference type="SMART" id="SM00450">
    <property type="entry name" value="RHOD"/>
    <property type="match status" value="1"/>
</dbReference>
<name>A0A1H2FUT9_9PSED</name>
<dbReference type="EMBL" id="LT629785">
    <property type="protein sequence ID" value="SDU11114.1"/>
    <property type="molecule type" value="Genomic_DNA"/>
</dbReference>
<dbReference type="Gene3D" id="2.60.120.10">
    <property type="entry name" value="Jelly Rolls"/>
    <property type="match status" value="2"/>
</dbReference>
<dbReference type="InterPro" id="IPR014710">
    <property type="entry name" value="RmlC-like_jellyroll"/>
</dbReference>
<dbReference type="GO" id="GO:0005829">
    <property type="term" value="C:cytosol"/>
    <property type="evidence" value="ECO:0007669"/>
    <property type="project" value="TreeGrafter"/>
</dbReference>
<dbReference type="InterPro" id="IPR000595">
    <property type="entry name" value="cNMP-bd_dom"/>
</dbReference>
<protein>
    <submittedName>
        <fullName evidence="3">Rhodanese-like domain-containing protein</fullName>
    </submittedName>
</protein>
<dbReference type="GO" id="GO:0003700">
    <property type="term" value="F:DNA-binding transcription factor activity"/>
    <property type="evidence" value="ECO:0007669"/>
    <property type="project" value="TreeGrafter"/>
</dbReference>
<dbReference type="PANTHER" id="PTHR24567:SF74">
    <property type="entry name" value="HTH-TYPE TRANSCRIPTIONAL REGULATOR ARCR"/>
    <property type="match status" value="1"/>
</dbReference>
<proteinExistence type="predicted"/>